<keyword evidence="3" id="KW-1185">Reference proteome</keyword>
<dbReference type="AlphaFoldDB" id="A0AAV7V710"/>
<gene>
    <name evidence="2" type="ORF">NDU88_000659</name>
</gene>
<evidence type="ECO:0000313" key="2">
    <source>
        <dbReference type="EMBL" id="KAJ1196795.1"/>
    </source>
</evidence>
<reference evidence="2" key="1">
    <citation type="journal article" date="2022" name="bioRxiv">
        <title>Sequencing and chromosome-scale assembly of the giantPleurodeles waltlgenome.</title>
        <authorList>
            <person name="Brown T."/>
            <person name="Elewa A."/>
            <person name="Iarovenko S."/>
            <person name="Subramanian E."/>
            <person name="Araus A.J."/>
            <person name="Petzold A."/>
            <person name="Susuki M."/>
            <person name="Suzuki K.-i.T."/>
            <person name="Hayashi T."/>
            <person name="Toyoda A."/>
            <person name="Oliveira C."/>
            <person name="Osipova E."/>
            <person name="Leigh N.D."/>
            <person name="Simon A."/>
            <person name="Yun M.H."/>
        </authorList>
    </citation>
    <scope>NUCLEOTIDE SEQUENCE</scope>
    <source>
        <strain evidence="2">20211129_DDA</strain>
        <tissue evidence="2">Liver</tissue>
    </source>
</reference>
<accession>A0AAV7V710</accession>
<dbReference type="Proteomes" id="UP001066276">
    <property type="component" value="Chromosome 2_1"/>
</dbReference>
<sequence>MRALLVPPTVGQDKAGRVGDGGALTGATAARIQVAPKKEVWENPDSGCELQESEISGGSAVGQIEECLEEETVGPFEARPRRPLPIVL</sequence>
<proteinExistence type="predicted"/>
<protein>
    <submittedName>
        <fullName evidence="2">Uncharacterized protein</fullName>
    </submittedName>
</protein>
<feature type="region of interest" description="Disordered" evidence="1">
    <location>
        <begin position="1"/>
        <end position="21"/>
    </location>
</feature>
<dbReference type="EMBL" id="JANPWB010000003">
    <property type="protein sequence ID" value="KAJ1196795.1"/>
    <property type="molecule type" value="Genomic_DNA"/>
</dbReference>
<organism evidence="2 3">
    <name type="scientific">Pleurodeles waltl</name>
    <name type="common">Iberian ribbed newt</name>
    <dbReference type="NCBI Taxonomy" id="8319"/>
    <lineage>
        <taxon>Eukaryota</taxon>
        <taxon>Metazoa</taxon>
        <taxon>Chordata</taxon>
        <taxon>Craniata</taxon>
        <taxon>Vertebrata</taxon>
        <taxon>Euteleostomi</taxon>
        <taxon>Amphibia</taxon>
        <taxon>Batrachia</taxon>
        <taxon>Caudata</taxon>
        <taxon>Salamandroidea</taxon>
        <taxon>Salamandridae</taxon>
        <taxon>Pleurodelinae</taxon>
        <taxon>Pleurodeles</taxon>
    </lineage>
</organism>
<evidence type="ECO:0000256" key="1">
    <source>
        <dbReference type="SAM" id="MobiDB-lite"/>
    </source>
</evidence>
<evidence type="ECO:0000313" key="3">
    <source>
        <dbReference type="Proteomes" id="UP001066276"/>
    </source>
</evidence>
<name>A0AAV7V710_PLEWA</name>
<comment type="caution">
    <text evidence="2">The sequence shown here is derived from an EMBL/GenBank/DDBJ whole genome shotgun (WGS) entry which is preliminary data.</text>
</comment>